<accession>A0A1W2EWU8</accession>
<dbReference type="Pfam" id="PF00550">
    <property type="entry name" value="PP-binding"/>
    <property type="match status" value="1"/>
</dbReference>
<dbReference type="InterPro" id="IPR009081">
    <property type="entry name" value="PP-bd_ACP"/>
</dbReference>
<evidence type="ECO:0000313" key="2">
    <source>
        <dbReference type="EMBL" id="SMD14167.1"/>
    </source>
</evidence>
<dbReference type="AlphaFoldDB" id="A0A1W2EWU8"/>
<dbReference type="RefSeq" id="WP_084291651.1">
    <property type="nucleotide sequence ID" value="NZ_FWYB01000017.1"/>
</dbReference>
<dbReference type="PROSITE" id="PS50075">
    <property type="entry name" value="CARRIER"/>
    <property type="match status" value="1"/>
</dbReference>
<evidence type="ECO:0000259" key="1">
    <source>
        <dbReference type="PROSITE" id="PS50075"/>
    </source>
</evidence>
<dbReference type="InterPro" id="IPR036736">
    <property type="entry name" value="ACP-like_sf"/>
</dbReference>
<dbReference type="STRING" id="475255.SAMN04488101_11731"/>
<name>A0A1W2EWU8_9SPHI</name>
<dbReference type="Gene3D" id="1.10.1200.10">
    <property type="entry name" value="ACP-like"/>
    <property type="match status" value="1"/>
</dbReference>
<proteinExistence type="predicted"/>
<reference evidence="2 3" key="1">
    <citation type="submission" date="2017-04" db="EMBL/GenBank/DDBJ databases">
        <authorList>
            <person name="Afonso C.L."/>
            <person name="Miller P.J."/>
            <person name="Scott M.A."/>
            <person name="Spackman E."/>
            <person name="Goraichik I."/>
            <person name="Dimitrov K.M."/>
            <person name="Suarez D.L."/>
            <person name="Swayne D.E."/>
        </authorList>
    </citation>
    <scope>NUCLEOTIDE SEQUENCE [LARGE SCALE GENOMIC DNA]</scope>
    <source>
        <strain evidence="2 3">DSM 19625</strain>
    </source>
</reference>
<feature type="domain" description="Carrier" evidence="1">
    <location>
        <begin position="1"/>
        <end position="81"/>
    </location>
</feature>
<protein>
    <submittedName>
        <fullName evidence="2">Acyl carrier protein</fullName>
    </submittedName>
</protein>
<organism evidence="2 3">
    <name type="scientific">Pedobacter nyackensis</name>
    <dbReference type="NCBI Taxonomy" id="475255"/>
    <lineage>
        <taxon>Bacteria</taxon>
        <taxon>Pseudomonadati</taxon>
        <taxon>Bacteroidota</taxon>
        <taxon>Sphingobacteriia</taxon>
        <taxon>Sphingobacteriales</taxon>
        <taxon>Sphingobacteriaceae</taxon>
        <taxon>Pedobacter</taxon>
    </lineage>
</organism>
<dbReference type="Proteomes" id="UP000192678">
    <property type="component" value="Unassembled WGS sequence"/>
</dbReference>
<evidence type="ECO:0000313" key="3">
    <source>
        <dbReference type="Proteomes" id="UP000192678"/>
    </source>
</evidence>
<dbReference type="EMBL" id="FWYB01000017">
    <property type="protein sequence ID" value="SMD14167.1"/>
    <property type="molecule type" value="Genomic_DNA"/>
</dbReference>
<gene>
    <name evidence="2" type="ORF">SAMN04488101_11731</name>
</gene>
<keyword evidence="3" id="KW-1185">Reference proteome</keyword>
<dbReference type="SUPFAM" id="SSF47336">
    <property type="entry name" value="ACP-like"/>
    <property type="match status" value="1"/>
</dbReference>
<dbReference type="OrthoDB" id="771003at2"/>
<sequence>MDREKLIAKLKEIVAPYTHDKEALAKINQTTDFINDLKINSANLVDVILDVEEEFDIEIDNLEMAKMLNVNETVTIIESKLKALDRE</sequence>